<sequence length="94" mass="11011">MSAYWVAHVNIHNHQQYQKYIELAPEAFKKYRGRFIARGEKATTLEGETFIKHVIIEFPDYKSALECYNSIEYQQAKKERIEVANAMITIIDGL</sequence>
<keyword evidence="3" id="KW-1185">Reference proteome</keyword>
<evidence type="ECO:0000259" key="1">
    <source>
        <dbReference type="Pfam" id="PF07045"/>
    </source>
</evidence>
<dbReference type="PANTHER" id="PTHR41521:SF4">
    <property type="entry name" value="BLR0684 PROTEIN"/>
    <property type="match status" value="1"/>
</dbReference>
<reference evidence="3" key="1">
    <citation type="journal article" date="2019" name="Int. J. Syst. Evol. Microbiol.">
        <title>The Global Catalogue of Microorganisms (GCM) 10K type strain sequencing project: providing services to taxonomists for standard genome sequencing and annotation.</title>
        <authorList>
            <consortium name="The Broad Institute Genomics Platform"/>
            <consortium name="The Broad Institute Genome Sequencing Center for Infectious Disease"/>
            <person name="Wu L."/>
            <person name="Ma J."/>
        </authorList>
    </citation>
    <scope>NUCLEOTIDE SEQUENCE [LARGE SCALE GENOMIC DNA]</scope>
    <source>
        <strain evidence="3">CGMCC 4.1530</strain>
    </source>
</reference>
<dbReference type="InterPro" id="IPR010753">
    <property type="entry name" value="DUF1330"/>
</dbReference>
<organism evidence="2 3">
    <name type="scientific">Tatumella punctata</name>
    <dbReference type="NCBI Taxonomy" id="399969"/>
    <lineage>
        <taxon>Bacteria</taxon>
        <taxon>Pseudomonadati</taxon>
        <taxon>Pseudomonadota</taxon>
        <taxon>Gammaproteobacteria</taxon>
        <taxon>Enterobacterales</taxon>
        <taxon>Erwiniaceae</taxon>
        <taxon>Tatumella</taxon>
    </lineage>
</organism>
<protein>
    <submittedName>
        <fullName evidence="2">DUF1330 domain-containing protein</fullName>
    </submittedName>
</protein>
<gene>
    <name evidence="2" type="ORF">ACFP73_03135</name>
</gene>
<dbReference type="RefSeq" id="WP_212707494.1">
    <property type="nucleotide sequence ID" value="NZ_BAAAFW010000050.1"/>
</dbReference>
<dbReference type="Gene3D" id="3.30.70.100">
    <property type="match status" value="1"/>
</dbReference>
<dbReference type="PANTHER" id="PTHR41521">
    <property type="match status" value="1"/>
</dbReference>
<comment type="caution">
    <text evidence="2">The sequence shown here is derived from an EMBL/GenBank/DDBJ whole genome shotgun (WGS) entry which is preliminary data.</text>
</comment>
<feature type="domain" description="DUF1330" evidence="1">
    <location>
        <begin position="2"/>
        <end position="94"/>
    </location>
</feature>
<evidence type="ECO:0000313" key="3">
    <source>
        <dbReference type="Proteomes" id="UP001596215"/>
    </source>
</evidence>
<accession>A0ABW1VMQ6</accession>
<evidence type="ECO:0000313" key="2">
    <source>
        <dbReference type="EMBL" id="MFC6361096.1"/>
    </source>
</evidence>
<dbReference type="InterPro" id="IPR011008">
    <property type="entry name" value="Dimeric_a/b-barrel"/>
</dbReference>
<name>A0ABW1VMQ6_9GAMM</name>
<dbReference type="Pfam" id="PF07045">
    <property type="entry name" value="DUF1330"/>
    <property type="match status" value="1"/>
</dbReference>
<dbReference type="Proteomes" id="UP001596215">
    <property type="component" value="Unassembled WGS sequence"/>
</dbReference>
<dbReference type="EMBL" id="JBHSUC010000002">
    <property type="protein sequence ID" value="MFC6361096.1"/>
    <property type="molecule type" value="Genomic_DNA"/>
</dbReference>
<proteinExistence type="predicted"/>
<dbReference type="SUPFAM" id="SSF54909">
    <property type="entry name" value="Dimeric alpha+beta barrel"/>
    <property type="match status" value="1"/>
</dbReference>